<protein>
    <recommendedName>
        <fullName evidence="1">Reverse transcriptase Ty1/copia-type domain-containing protein</fullName>
    </recommendedName>
</protein>
<dbReference type="EMBL" id="CP126663">
    <property type="protein sequence ID" value="WKA06272.1"/>
    <property type="molecule type" value="Genomic_DNA"/>
</dbReference>
<organism evidence="2 3">
    <name type="scientific">Vitis vinifera</name>
    <name type="common">Grape</name>
    <dbReference type="NCBI Taxonomy" id="29760"/>
    <lineage>
        <taxon>Eukaryota</taxon>
        <taxon>Viridiplantae</taxon>
        <taxon>Streptophyta</taxon>
        <taxon>Embryophyta</taxon>
        <taxon>Tracheophyta</taxon>
        <taxon>Spermatophyta</taxon>
        <taxon>Magnoliopsida</taxon>
        <taxon>eudicotyledons</taxon>
        <taxon>Gunneridae</taxon>
        <taxon>Pentapetalae</taxon>
        <taxon>rosids</taxon>
        <taxon>Vitales</taxon>
        <taxon>Vitaceae</taxon>
        <taxon>Viteae</taxon>
        <taxon>Vitis</taxon>
    </lineage>
</organism>
<evidence type="ECO:0000259" key="1">
    <source>
        <dbReference type="Pfam" id="PF07727"/>
    </source>
</evidence>
<feature type="domain" description="Reverse transcriptase Ty1/copia-type" evidence="1">
    <location>
        <begin position="296"/>
        <end position="403"/>
    </location>
</feature>
<dbReference type="Proteomes" id="UP001227230">
    <property type="component" value="Chromosome 16"/>
</dbReference>
<dbReference type="Pfam" id="PF14223">
    <property type="entry name" value="Retrotran_gag_2"/>
    <property type="match status" value="1"/>
</dbReference>
<evidence type="ECO:0000313" key="3">
    <source>
        <dbReference type="Proteomes" id="UP001227230"/>
    </source>
</evidence>
<dbReference type="InterPro" id="IPR013103">
    <property type="entry name" value="RVT_2"/>
</dbReference>
<evidence type="ECO:0000313" key="2">
    <source>
        <dbReference type="EMBL" id="WKA06272.1"/>
    </source>
</evidence>
<dbReference type="PANTHER" id="PTHR37610:SF100">
    <property type="entry name" value="COPIA-LIKE POLYPROTEIN_RETROTRANSPOSON"/>
    <property type="match status" value="1"/>
</dbReference>
<gene>
    <name evidence="2" type="ORF">VitviT2T_024179</name>
</gene>
<keyword evidence="3" id="KW-1185">Reference proteome</keyword>
<dbReference type="PANTHER" id="PTHR37610">
    <property type="entry name" value="CCHC-TYPE DOMAIN-CONTAINING PROTEIN"/>
    <property type="match status" value="1"/>
</dbReference>
<reference evidence="2 3" key="1">
    <citation type="journal article" date="2023" name="Hortic Res">
        <title>The complete reference genome for grapevine (Vitis vinifera L.) genetics and breeding.</title>
        <authorList>
            <person name="Shi X."/>
            <person name="Cao S."/>
            <person name="Wang X."/>
            <person name="Huang S."/>
            <person name="Wang Y."/>
            <person name="Liu Z."/>
            <person name="Liu W."/>
            <person name="Leng X."/>
            <person name="Peng Y."/>
            <person name="Wang N."/>
            <person name="Wang Y."/>
            <person name="Ma Z."/>
            <person name="Xu X."/>
            <person name="Zhang F."/>
            <person name="Xue H."/>
            <person name="Zhong H."/>
            <person name="Wang Y."/>
            <person name="Zhang K."/>
            <person name="Velt A."/>
            <person name="Avia K."/>
            <person name="Holtgrawe D."/>
            <person name="Grimplet J."/>
            <person name="Matus J.T."/>
            <person name="Ware D."/>
            <person name="Wu X."/>
            <person name="Wang H."/>
            <person name="Liu C."/>
            <person name="Fang Y."/>
            <person name="Rustenholz C."/>
            <person name="Cheng Z."/>
            <person name="Xiao H."/>
            <person name="Zhou Y."/>
        </authorList>
    </citation>
    <scope>NUCLEOTIDE SEQUENCE [LARGE SCALE GENOMIC DNA]</scope>
    <source>
        <strain evidence="3">cv. Pinot noir / PN40024</strain>
        <tissue evidence="2">Leaf</tissue>
    </source>
</reference>
<proteinExistence type="predicted"/>
<name>A0ABY9DGY8_VITVI</name>
<sequence>MILALNSKNKLGFVNGSIKAPLEETDLKGYATWSRCNNMVHSWIVNTLNPEIVDNVIYYSTAYEVWEDLRERFSQSNAHRIFEIQQDIACLRQEQLSVSAYYTKLKGLWDELASYNVAPHRAQQDQQKLMQFLMGLNESYSAIRGQILLMNPLPSVLQAYSSVSQEEKHCLLTSTNATTEFAASAAMAVCSNNKSLVAWKDKIDRSNTGMMEPTNRPSGSQNFQDLAMRKTIGLGPTKGTRYPLANYVSHHIYKPAYRSFVAQHSVVIEPRSYSEAVAHPEWQETMSSKLQALQANDTWSLTPLSTGKTPIGCRWVYKIKHRSDGSIKRYKALLVVKGFTQLEGVDYQDTFSPTAKIISVRCLLALAAAHGWSFHQMDANNAFLHDDLHEEIYVSVAMASITEEGKLEDGSLVFQMENEEVPDEMHPNNLDILGRMCL</sequence>
<dbReference type="Pfam" id="PF07727">
    <property type="entry name" value="RVT_2"/>
    <property type="match status" value="1"/>
</dbReference>
<accession>A0ABY9DGY8</accession>